<proteinExistence type="predicted"/>
<dbReference type="eggNOG" id="KOG1716">
    <property type="taxonomic scope" value="Eukaryota"/>
</dbReference>
<evidence type="ECO:0000256" key="5">
    <source>
        <dbReference type="SAM" id="Phobius"/>
    </source>
</evidence>
<dbReference type="GO" id="GO:0005789">
    <property type="term" value="C:endoplasmic reticulum membrane"/>
    <property type="evidence" value="ECO:0000318"/>
    <property type="project" value="GO_Central"/>
</dbReference>
<dbReference type="InterPro" id="IPR013083">
    <property type="entry name" value="Znf_RING/FYVE/PHD"/>
</dbReference>
<evidence type="ECO:0000313" key="7">
    <source>
        <dbReference type="EMBL" id="EDO38979.1"/>
    </source>
</evidence>
<dbReference type="Pfam" id="PF15227">
    <property type="entry name" value="zf-C3HC4_4"/>
    <property type="match status" value="1"/>
</dbReference>
<feature type="domain" description="RING-type" evidence="6">
    <location>
        <begin position="338"/>
        <end position="380"/>
    </location>
</feature>
<gene>
    <name evidence="7" type="ORF">NEMVEDRAFT_v1g209648</name>
</gene>
<feature type="transmembrane region" description="Helical" evidence="5">
    <location>
        <begin position="441"/>
        <end position="464"/>
    </location>
</feature>
<dbReference type="OrthoDB" id="2017893at2759"/>
<keyword evidence="5" id="KW-0812">Transmembrane</keyword>
<dbReference type="InterPro" id="IPR017907">
    <property type="entry name" value="Znf_RING_CS"/>
</dbReference>
<organism evidence="7 8">
    <name type="scientific">Nematostella vectensis</name>
    <name type="common">Starlet sea anemone</name>
    <dbReference type="NCBI Taxonomy" id="45351"/>
    <lineage>
        <taxon>Eukaryota</taxon>
        <taxon>Metazoa</taxon>
        <taxon>Cnidaria</taxon>
        <taxon>Anthozoa</taxon>
        <taxon>Hexacorallia</taxon>
        <taxon>Actiniaria</taxon>
        <taxon>Edwardsiidae</taxon>
        <taxon>Nematostella</taxon>
    </lineage>
</organism>
<dbReference type="PROSITE" id="PS50089">
    <property type="entry name" value="ZF_RING_2"/>
    <property type="match status" value="1"/>
</dbReference>
<dbReference type="SMART" id="SM00184">
    <property type="entry name" value="RING"/>
    <property type="match status" value="1"/>
</dbReference>
<reference evidence="7 8" key="1">
    <citation type="journal article" date="2007" name="Science">
        <title>Sea anemone genome reveals ancestral eumetazoan gene repertoire and genomic organization.</title>
        <authorList>
            <person name="Putnam N.H."/>
            <person name="Srivastava M."/>
            <person name="Hellsten U."/>
            <person name="Dirks B."/>
            <person name="Chapman J."/>
            <person name="Salamov A."/>
            <person name="Terry A."/>
            <person name="Shapiro H."/>
            <person name="Lindquist E."/>
            <person name="Kapitonov V.V."/>
            <person name="Jurka J."/>
            <person name="Genikhovich G."/>
            <person name="Grigoriev I.V."/>
            <person name="Lucas S.M."/>
            <person name="Steele R.E."/>
            <person name="Finnerty J.R."/>
            <person name="Technau U."/>
            <person name="Martindale M.Q."/>
            <person name="Rokhsar D.S."/>
        </authorList>
    </citation>
    <scope>NUCLEOTIDE SEQUENCE [LARGE SCALE GENOMIC DNA]</scope>
    <source>
        <strain evidence="8">CH2 X CH6</strain>
    </source>
</reference>
<keyword evidence="3" id="KW-0862">Zinc</keyword>
<dbReference type="KEGG" id="nve:5510593"/>
<dbReference type="InterPro" id="IPR033263">
    <property type="entry name" value="RNF180"/>
</dbReference>
<dbReference type="PANTHER" id="PTHR46717:SF1">
    <property type="entry name" value="E3 UBIQUITIN-PROTEIN LIGASE RNF180"/>
    <property type="match status" value="1"/>
</dbReference>
<dbReference type="GO" id="GO:0032436">
    <property type="term" value="P:positive regulation of proteasomal ubiquitin-dependent protein catabolic process"/>
    <property type="evidence" value="ECO:0000318"/>
    <property type="project" value="GO_Central"/>
</dbReference>
<accession>A7SBC6</accession>
<dbReference type="PhylomeDB" id="A7SBC6"/>
<dbReference type="InterPro" id="IPR001841">
    <property type="entry name" value="Znf_RING"/>
</dbReference>
<evidence type="ECO:0000256" key="1">
    <source>
        <dbReference type="ARBA" id="ARBA00022723"/>
    </source>
</evidence>
<dbReference type="GO" id="GO:0061630">
    <property type="term" value="F:ubiquitin protein ligase activity"/>
    <property type="evidence" value="ECO:0000318"/>
    <property type="project" value="GO_Central"/>
</dbReference>
<dbReference type="EMBL" id="DS469615">
    <property type="protein sequence ID" value="EDO38979.1"/>
    <property type="molecule type" value="Genomic_DNA"/>
</dbReference>
<dbReference type="FunCoup" id="A7SBC6">
    <property type="interactions" value="3"/>
</dbReference>
<keyword evidence="2 4" id="KW-0863">Zinc-finger</keyword>
<dbReference type="GO" id="GO:0042428">
    <property type="term" value="P:serotonin metabolic process"/>
    <property type="evidence" value="ECO:0000318"/>
    <property type="project" value="GO_Central"/>
</dbReference>
<dbReference type="OMA" id="CETQTQR"/>
<keyword evidence="8" id="KW-1185">Reference proteome</keyword>
<dbReference type="PROSITE" id="PS00518">
    <property type="entry name" value="ZF_RING_1"/>
    <property type="match status" value="1"/>
</dbReference>
<dbReference type="GO" id="GO:0008270">
    <property type="term" value="F:zinc ion binding"/>
    <property type="evidence" value="ECO:0007669"/>
    <property type="project" value="UniProtKB-KW"/>
</dbReference>
<evidence type="ECO:0000259" key="6">
    <source>
        <dbReference type="PROSITE" id="PS50089"/>
    </source>
</evidence>
<dbReference type="HOGENOM" id="CLU_039803_0_0_1"/>
<dbReference type="Gene3D" id="3.30.40.10">
    <property type="entry name" value="Zinc/RING finger domain, C3HC4 (zinc finger)"/>
    <property type="match status" value="1"/>
</dbReference>
<dbReference type="SUPFAM" id="SSF57850">
    <property type="entry name" value="RING/U-box"/>
    <property type="match status" value="1"/>
</dbReference>
<evidence type="ECO:0000256" key="3">
    <source>
        <dbReference type="ARBA" id="ARBA00022833"/>
    </source>
</evidence>
<sequence length="482" mass="55013">MAFQGSFQAERATEQDTFRCRKCRVFLFNGRSLAAFHKKTEAVDQCSSWYLDADQDCMRDTLPWIHVIIVKAQWTEGKIYCPKCKSRIGAFNFIHGVRCSCFTYVIPAVWIQKCKVDQTSLQDINRINIRYAMTDSDTLKNTAAAESLTGAYGTSLACNVDSTGILDNINEVPGKNKKLNQGNKTLSWAGNSSKETQYAGYGHNRYILEQEIICNGQEVVLSHEEQTYHIKQTLLDTQDHESMAQCTVSGSYRVSPVVLKCSSRLEALHKHQHELRKRRLENTFEDTSHDKVLNVRIGHLSGVSRYHVLENDVQEMQVHEVEPEIESDQVELPDHLSCPVCLDLLFDPFSCGCGHMFCDPCLRLLNNKSPRKVLRCPLCRKPVNYVFPAEVTRAEVRKTFPHEYRKRWKMEVRSPHRLLPLPDGKPRPKKKKVSCYSDLQLPYFMIAMVALVFVCCVLCIVFLISACPPGNKGCIQGELFFN</sequence>
<evidence type="ECO:0000313" key="8">
    <source>
        <dbReference type="Proteomes" id="UP000001593"/>
    </source>
</evidence>
<dbReference type="InParanoid" id="A7SBC6"/>
<evidence type="ECO:0000256" key="4">
    <source>
        <dbReference type="PROSITE-ProRule" id="PRU00175"/>
    </source>
</evidence>
<dbReference type="PANTHER" id="PTHR46717">
    <property type="entry name" value="E3 UBIQUITIN-PROTEIN LIGASE RNF180"/>
    <property type="match status" value="1"/>
</dbReference>
<dbReference type="GO" id="GO:0000209">
    <property type="term" value="P:protein polyubiquitination"/>
    <property type="evidence" value="ECO:0007669"/>
    <property type="project" value="InterPro"/>
</dbReference>
<dbReference type="Proteomes" id="UP000001593">
    <property type="component" value="Unassembled WGS sequence"/>
</dbReference>
<protein>
    <recommendedName>
        <fullName evidence="6">RING-type domain-containing protein</fullName>
    </recommendedName>
</protein>
<name>A7SBC6_NEMVE</name>
<keyword evidence="5" id="KW-0472">Membrane</keyword>
<dbReference type="GO" id="GO:0042415">
    <property type="term" value="P:norepinephrine metabolic process"/>
    <property type="evidence" value="ECO:0000318"/>
    <property type="project" value="GO_Central"/>
</dbReference>
<keyword evidence="1" id="KW-0479">Metal-binding</keyword>
<evidence type="ECO:0000256" key="2">
    <source>
        <dbReference type="ARBA" id="ARBA00022771"/>
    </source>
</evidence>
<dbReference type="AlphaFoldDB" id="A7SBC6"/>
<dbReference type="GO" id="GO:0031624">
    <property type="term" value="F:ubiquitin conjugating enzyme binding"/>
    <property type="evidence" value="ECO:0000318"/>
    <property type="project" value="GO_Central"/>
</dbReference>
<dbReference type="FunFam" id="3.30.40.10:FF:001248">
    <property type="entry name" value="Ring finger protein 180"/>
    <property type="match status" value="1"/>
</dbReference>
<keyword evidence="5" id="KW-1133">Transmembrane helix</keyword>